<comment type="similarity">
    <text evidence="1">Belongs to the peptidase A1 family.</text>
</comment>
<evidence type="ECO:0000313" key="4">
    <source>
        <dbReference type="EMBL" id="GFA72411.1"/>
    </source>
</evidence>
<dbReference type="Pfam" id="PF14541">
    <property type="entry name" value="TAXi_C"/>
    <property type="match status" value="1"/>
</dbReference>
<organism evidence="4">
    <name type="scientific">Tanacetum cinerariifolium</name>
    <name type="common">Dalmatian daisy</name>
    <name type="synonym">Chrysanthemum cinerariifolium</name>
    <dbReference type="NCBI Taxonomy" id="118510"/>
    <lineage>
        <taxon>Eukaryota</taxon>
        <taxon>Viridiplantae</taxon>
        <taxon>Streptophyta</taxon>
        <taxon>Embryophyta</taxon>
        <taxon>Tracheophyta</taxon>
        <taxon>Spermatophyta</taxon>
        <taxon>Magnoliopsida</taxon>
        <taxon>eudicotyledons</taxon>
        <taxon>Gunneridae</taxon>
        <taxon>Pentapetalae</taxon>
        <taxon>asterids</taxon>
        <taxon>campanulids</taxon>
        <taxon>Asterales</taxon>
        <taxon>Asteraceae</taxon>
        <taxon>Asteroideae</taxon>
        <taxon>Anthemideae</taxon>
        <taxon>Anthemidinae</taxon>
        <taxon>Tanacetum</taxon>
    </lineage>
</organism>
<gene>
    <name evidence="4" type="ORF">Tci_644383</name>
</gene>
<dbReference type="InterPro" id="IPR032861">
    <property type="entry name" value="TAXi_N"/>
</dbReference>
<dbReference type="InterPro" id="IPR021109">
    <property type="entry name" value="Peptidase_aspartic_dom_sf"/>
</dbReference>
<name>A0A699K728_TANCI</name>
<comment type="caution">
    <text evidence="4">The sequence shown here is derived from an EMBL/GenBank/DDBJ whole genome shotgun (WGS) entry which is preliminary data.</text>
</comment>
<feature type="domain" description="Xylanase inhibitor N-terminal" evidence="3">
    <location>
        <begin position="8"/>
        <end position="110"/>
    </location>
</feature>
<dbReference type="Pfam" id="PF14543">
    <property type="entry name" value="TAXi_N"/>
    <property type="match status" value="1"/>
</dbReference>
<evidence type="ECO:0000259" key="3">
    <source>
        <dbReference type="Pfam" id="PF14543"/>
    </source>
</evidence>
<evidence type="ECO:0000259" key="2">
    <source>
        <dbReference type="Pfam" id="PF14541"/>
    </source>
</evidence>
<feature type="domain" description="Xylanase inhibitor C-terminal" evidence="2">
    <location>
        <begin position="120"/>
        <end position="160"/>
    </location>
</feature>
<evidence type="ECO:0000256" key="1">
    <source>
        <dbReference type="ARBA" id="ARBA00007447"/>
    </source>
</evidence>
<sequence>MLPGWGYCTCPVNVVDPISGSCSQAILNYDDFTVNTSNGKNIFTGLYGANPNAACASTSTFQSFPANVNGVMAFSSSPYALPAYLYQPLKRSLTLCLPSNPTTPGVLFFGAGPYYLLPQSDVGVPDIDLILPNGKKWTVATANSIKQLTRDVACLAFVDGG</sequence>
<feature type="non-terminal residue" evidence="4">
    <location>
        <position position="161"/>
    </location>
</feature>
<dbReference type="Gene3D" id="2.40.70.10">
    <property type="entry name" value="Acid Proteases"/>
    <property type="match status" value="1"/>
</dbReference>
<protein>
    <submittedName>
        <fullName evidence="4">Basic 7S globulin 2-like</fullName>
    </submittedName>
</protein>
<dbReference type="SUPFAM" id="SSF50630">
    <property type="entry name" value="Acid proteases"/>
    <property type="match status" value="1"/>
</dbReference>
<proteinExistence type="inferred from homology"/>
<accession>A0A699K728</accession>
<dbReference type="EMBL" id="BKCJ010475923">
    <property type="protein sequence ID" value="GFA72411.1"/>
    <property type="molecule type" value="Genomic_DNA"/>
</dbReference>
<dbReference type="AlphaFoldDB" id="A0A699K728"/>
<dbReference type="InterPro" id="IPR032799">
    <property type="entry name" value="TAXi_C"/>
</dbReference>
<reference evidence="4" key="1">
    <citation type="journal article" date="2019" name="Sci. Rep.">
        <title>Draft genome of Tanacetum cinerariifolium, the natural source of mosquito coil.</title>
        <authorList>
            <person name="Yamashiro T."/>
            <person name="Shiraishi A."/>
            <person name="Satake H."/>
            <person name="Nakayama K."/>
        </authorList>
    </citation>
    <scope>NUCLEOTIDE SEQUENCE</scope>
</reference>